<gene>
    <name evidence="1" type="ORF">D5086_022390</name>
</gene>
<organism evidence="1 2">
    <name type="scientific">Populus alba</name>
    <name type="common">White poplar</name>
    <dbReference type="NCBI Taxonomy" id="43335"/>
    <lineage>
        <taxon>Eukaryota</taxon>
        <taxon>Viridiplantae</taxon>
        <taxon>Streptophyta</taxon>
        <taxon>Embryophyta</taxon>
        <taxon>Tracheophyta</taxon>
        <taxon>Spermatophyta</taxon>
        <taxon>Magnoliopsida</taxon>
        <taxon>eudicotyledons</taxon>
        <taxon>Gunneridae</taxon>
        <taxon>Pentapetalae</taxon>
        <taxon>rosids</taxon>
        <taxon>fabids</taxon>
        <taxon>Malpighiales</taxon>
        <taxon>Salicaceae</taxon>
        <taxon>Saliceae</taxon>
        <taxon>Populus</taxon>
    </lineage>
</organism>
<protein>
    <submittedName>
        <fullName evidence="1">Uncharacterized protein</fullName>
    </submittedName>
</protein>
<comment type="caution">
    <text evidence="1">The sequence shown here is derived from an EMBL/GenBank/DDBJ whole genome shotgun (WGS) entry which is preliminary data.</text>
</comment>
<proteinExistence type="predicted"/>
<dbReference type="EMBL" id="RCHU02000011">
    <property type="protein sequence ID" value="KAL3577107.1"/>
    <property type="molecule type" value="Genomic_DNA"/>
</dbReference>
<evidence type="ECO:0000313" key="1">
    <source>
        <dbReference type="EMBL" id="KAL3577107.1"/>
    </source>
</evidence>
<name>A0ACC4BEX0_POPAL</name>
<reference evidence="1 2" key="1">
    <citation type="journal article" date="2024" name="Plant Biotechnol. J.">
        <title>Genome and CRISPR/Cas9 system of a widespread forest tree (Populus alba) in the world.</title>
        <authorList>
            <person name="Liu Y.J."/>
            <person name="Jiang P.F."/>
            <person name="Han X.M."/>
            <person name="Li X.Y."/>
            <person name="Wang H.M."/>
            <person name="Wang Y.J."/>
            <person name="Wang X.X."/>
            <person name="Zeng Q.Y."/>
        </authorList>
    </citation>
    <scope>NUCLEOTIDE SEQUENCE [LARGE SCALE GENOMIC DNA]</scope>
    <source>
        <strain evidence="2">cv. PAL-ZL1</strain>
    </source>
</reference>
<keyword evidence="2" id="KW-1185">Reference proteome</keyword>
<sequence>MCETQPRNRLGHSKWMARLDPPHHSPDQHLVESLSRHAFDGHRTFMLADPSSALIAYPFVVMNPYTSTAPSGDVKREALFLIFIMFSIHAAYKNFTQISNLKAKDTKHMASGS</sequence>
<dbReference type="Proteomes" id="UP000309997">
    <property type="component" value="Unassembled WGS sequence"/>
</dbReference>
<evidence type="ECO:0000313" key="2">
    <source>
        <dbReference type="Proteomes" id="UP000309997"/>
    </source>
</evidence>
<accession>A0ACC4BEX0</accession>